<keyword evidence="3" id="KW-1185">Reference proteome</keyword>
<name>A0AAV9CKD9_ACOCL</name>
<evidence type="ECO:0000313" key="2">
    <source>
        <dbReference type="EMBL" id="KAK1289119.1"/>
    </source>
</evidence>
<reference evidence="2" key="1">
    <citation type="journal article" date="2023" name="Nat. Commun.">
        <title>Diploid and tetraploid genomes of Acorus and the evolution of monocots.</title>
        <authorList>
            <person name="Ma L."/>
            <person name="Liu K.W."/>
            <person name="Li Z."/>
            <person name="Hsiao Y.Y."/>
            <person name="Qi Y."/>
            <person name="Fu T."/>
            <person name="Tang G.D."/>
            <person name="Zhang D."/>
            <person name="Sun W.H."/>
            <person name="Liu D.K."/>
            <person name="Li Y."/>
            <person name="Chen G.Z."/>
            <person name="Liu X.D."/>
            <person name="Liao X.Y."/>
            <person name="Jiang Y.T."/>
            <person name="Yu X."/>
            <person name="Hao Y."/>
            <person name="Huang J."/>
            <person name="Zhao X.W."/>
            <person name="Ke S."/>
            <person name="Chen Y.Y."/>
            <person name="Wu W.L."/>
            <person name="Hsu J.L."/>
            <person name="Lin Y.F."/>
            <person name="Huang M.D."/>
            <person name="Li C.Y."/>
            <person name="Huang L."/>
            <person name="Wang Z.W."/>
            <person name="Zhao X."/>
            <person name="Zhong W.Y."/>
            <person name="Peng D.H."/>
            <person name="Ahmad S."/>
            <person name="Lan S."/>
            <person name="Zhang J.S."/>
            <person name="Tsai W.C."/>
            <person name="Van de Peer Y."/>
            <person name="Liu Z.J."/>
        </authorList>
    </citation>
    <scope>NUCLEOTIDE SEQUENCE</scope>
    <source>
        <strain evidence="2">CP</strain>
    </source>
</reference>
<evidence type="ECO:0000259" key="1">
    <source>
        <dbReference type="Pfam" id="PF14111"/>
    </source>
</evidence>
<gene>
    <name evidence="2" type="ORF">QJS10_CPB18g00823</name>
</gene>
<protein>
    <recommendedName>
        <fullName evidence="1">DUF4283 domain-containing protein</fullName>
    </recommendedName>
</protein>
<feature type="domain" description="DUF4283" evidence="1">
    <location>
        <begin position="16"/>
        <end position="99"/>
    </location>
</feature>
<dbReference type="PANTHER" id="PTHR31286:SF180">
    <property type="entry name" value="OS10G0362600 PROTEIN"/>
    <property type="match status" value="1"/>
</dbReference>
<comment type="caution">
    <text evidence="2">The sequence shown here is derived from an EMBL/GenBank/DDBJ whole genome shotgun (WGS) entry which is preliminary data.</text>
</comment>
<dbReference type="AlphaFoldDB" id="A0AAV9CKD9"/>
<evidence type="ECO:0000313" key="3">
    <source>
        <dbReference type="Proteomes" id="UP001180020"/>
    </source>
</evidence>
<dbReference type="Proteomes" id="UP001180020">
    <property type="component" value="Unassembled WGS sequence"/>
</dbReference>
<accession>A0AAV9CKD9</accession>
<dbReference type="InterPro" id="IPR025558">
    <property type="entry name" value="DUF4283"/>
</dbReference>
<dbReference type="EMBL" id="JAUJYO010000018">
    <property type="protein sequence ID" value="KAK1289119.1"/>
    <property type="molecule type" value="Genomic_DNA"/>
</dbReference>
<reference evidence="2" key="2">
    <citation type="submission" date="2023-06" db="EMBL/GenBank/DDBJ databases">
        <authorList>
            <person name="Ma L."/>
            <person name="Liu K.-W."/>
            <person name="Li Z."/>
            <person name="Hsiao Y.-Y."/>
            <person name="Qi Y."/>
            <person name="Fu T."/>
            <person name="Tang G."/>
            <person name="Zhang D."/>
            <person name="Sun W.-H."/>
            <person name="Liu D.-K."/>
            <person name="Li Y."/>
            <person name="Chen G.-Z."/>
            <person name="Liu X.-D."/>
            <person name="Liao X.-Y."/>
            <person name="Jiang Y.-T."/>
            <person name="Yu X."/>
            <person name="Hao Y."/>
            <person name="Huang J."/>
            <person name="Zhao X.-W."/>
            <person name="Ke S."/>
            <person name="Chen Y.-Y."/>
            <person name="Wu W.-L."/>
            <person name="Hsu J.-L."/>
            <person name="Lin Y.-F."/>
            <person name="Huang M.-D."/>
            <person name="Li C.-Y."/>
            <person name="Huang L."/>
            <person name="Wang Z.-W."/>
            <person name="Zhao X."/>
            <person name="Zhong W.-Y."/>
            <person name="Peng D.-H."/>
            <person name="Ahmad S."/>
            <person name="Lan S."/>
            <person name="Zhang J.-S."/>
            <person name="Tsai W.-C."/>
            <person name="Van De Peer Y."/>
            <person name="Liu Z.-J."/>
        </authorList>
    </citation>
    <scope>NUCLEOTIDE SEQUENCE</scope>
    <source>
        <strain evidence="2">CP</strain>
        <tissue evidence="2">Leaves</tissue>
    </source>
</reference>
<organism evidence="2 3">
    <name type="scientific">Acorus calamus</name>
    <name type="common">Sweet flag</name>
    <dbReference type="NCBI Taxonomy" id="4465"/>
    <lineage>
        <taxon>Eukaryota</taxon>
        <taxon>Viridiplantae</taxon>
        <taxon>Streptophyta</taxon>
        <taxon>Embryophyta</taxon>
        <taxon>Tracheophyta</taxon>
        <taxon>Spermatophyta</taxon>
        <taxon>Magnoliopsida</taxon>
        <taxon>Liliopsida</taxon>
        <taxon>Acoraceae</taxon>
        <taxon>Acorus</taxon>
    </lineage>
</organism>
<sequence length="151" mass="17497">MGSPKDGSTRKTKSAMNRWGKAIVGYVINKMPVYTPFLAFIKRQWKIRGDIQLFLQGNGFFMVHFDLVEDMRRVLKGGPWTMDNRPFVLKKWFPSVRMEQERLTSVPIWVKFPNLPLHIWIKECLGKIASAVGTPLFMDTATQMETRISFA</sequence>
<proteinExistence type="predicted"/>
<dbReference type="Pfam" id="PF14111">
    <property type="entry name" value="DUF4283"/>
    <property type="match status" value="1"/>
</dbReference>
<dbReference type="PANTHER" id="PTHR31286">
    <property type="entry name" value="GLYCINE-RICH CELL WALL STRUCTURAL PROTEIN 1.8-LIKE"/>
    <property type="match status" value="1"/>
</dbReference>
<dbReference type="InterPro" id="IPR040256">
    <property type="entry name" value="At4g02000-like"/>
</dbReference>